<dbReference type="NCBIfam" id="TIGR01494">
    <property type="entry name" value="ATPase_P-type"/>
    <property type="match status" value="1"/>
</dbReference>
<accession>A0A0K9Q3I1</accession>
<dbReference type="Gene3D" id="3.40.1110.10">
    <property type="entry name" value="Calcium-transporting ATPase, cytoplasmic domain N"/>
    <property type="match status" value="1"/>
</dbReference>
<sequence length="801" mass="85959">MNPPESLHQSLIVEEDRTPAVKSGADGDYDDTQKTYLEVLGICCPSEVPLIERILERIDGVVTVSVIVPSKTVIVVHRPLLVSQLEIVKALNHARLEATVRAYGGSSAVGSRFKNWPSPYTLTCGGLLLFSFLHPLYHPLKLLAVVATVAGIPPILLRCFAAVRNCTLDINILMLLVVVGSLALEDFWEAGTVVFLFTIAEWLESKAIYKASSVMESVLNMAPKKAIVADSGIVVDARDVKINTILTVKAGEVIPLDGVVVKGSCEVDESSLTGESFPVSKHPESQVWAGTNNINGYINLRSTALASDSAVAKMSNLVEEAQKNKSRINRLVDSCAKYYTPIVVLSAMCVALIPSVKGVEDKRYWFHLALVLLVSACPCSLVISTPVATFCGLSVAAASGVLIKGGDYLEALAKTNIVAFDKTGTLTTGDFIVKNFWPDTTHGIHIDTLLYWVSSVESKSNHPMAISLVNYAKSRSIHPRPDNVVAFRSFPGEGIYGEIDGRNLYIGNLKIGFRAGCRTFPSVPEEVKEEVSVGYVFSGMDLVGMFRLTDVCRSGAVEGIRELKDMGIKTIMLTGDTVESATFISQQLGENAMDSVHADLLPEMKVWIVNDLRSRSKGLLVMVGDGINDAPALTAADVGISMGISGSAVAMETSHITLMSNDVRKIPEVIKLSKKTTWKILQNIVLSIVIKGSIVALAFTGHPILWAAVLADVGTCLLVIINGMLLLQTTGKIKNKQEEYDSPSFSCRRENGGSLVGSVEESDGGKVSASTTSTKDNEEKSGDGKQACAKRCCGSSSVGGN</sequence>
<evidence type="ECO:0000256" key="12">
    <source>
        <dbReference type="RuleBase" id="RU362081"/>
    </source>
</evidence>
<dbReference type="InterPro" id="IPR051014">
    <property type="entry name" value="Cation_Transport_ATPase_IB"/>
</dbReference>
<evidence type="ECO:0000256" key="2">
    <source>
        <dbReference type="ARBA" id="ARBA00006024"/>
    </source>
</evidence>
<evidence type="ECO:0000256" key="3">
    <source>
        <dbReference type="ARBA" id="ARBA00022539"/>
    </source>
</evidence>
<dbReference type="STRING" id="29655.A0A0K9Q3I1"/>
<feature type="domain" description="HMA" evidence="14">
    <location>
        <begin position="33"/>
        <end position="99"/>
    </location>
</feature>
<evidence type="ECO:0000313" key="15">
    <source>
        <dbReference type="EMBL" id="KMZ75020.1"/>
    </source>
</evidence>
<dbReference type="Gene3D" id="2.70.150.10">
    <property type="entry name" value="Calcium-transporting ATPase, cytoplasmic transduction domain A"/>
    <property type="match status" value="1"/>
</dbReference>
<comment type="catalytic activity">
    <reaction evidence="10">
        <text>Zn(2+)(in) + ATP + H2O = Zn(2+)(out) + ADP + phosphate + H(+)</text>
        <dbReference type="Rhea" id="RHEA:20621"/>
        <dbReference type="ChEBI" id="CHEBI:15377"/>
        <dbReference type="ChEBI" id="CHEBI:15378"/>
        <dbReference type="ChEBI" id="CHEBI:29105"/>
        <dbReference type="ChEBI" id="CHEBI:30616"/>
        <dbReference type="ChEBI" id="CHEBI:43474"/>
        <dbReference type="ChEBI" id="CHEBI:456216"/>
        <dbReference type="EC" id="7.2.2.12"/>
    </reaction>
</comment>
<dbReference type="Pfam" id="PF00702">
    <property type="entry name" value="Hydrolase"/>
    <property type="match status" value="1"/>
</dbReference>
<dbReference type="OrthoDB" id="432719at2759"/>
<dbReference type="GO" id="GO:0005524">
    <property type="term" value="F:ATP binding"/>
    <property type="evidence" value="ECO:0007669"/>
    <property type="project" value="UniProtKB-UniRule"/>
</dbReference>
<dbReference type="FunFam" id="3.30.70.100:FF:000022">
    <property type="entry name" value="Putative cadmium/zinc-transporting ATPase 3"/>
    <property type="match status" value="1"/>
</dbReference>
<feature type="transmembrane region" description="Helical" evidence="12">
    <location>
        <begin position="143"/>
        <end position="161"/>
    </location>
</feature>
<dbReference type="GO" id="GO:0022857">
    <property type="term" value="F:transmembrane transporter activity"/>
    <property type="evidence" value="ECO:0000318"/>
    <property type="project" value="GO_Central"/>
</dbReference>
<evidence type="ECO:0000313" key="16">
    <source>
        <dbReference type="Proteomes" id="UP000036987"/>
    </source>
</evidence>
<dbReference type="SUPFAM" id="SSF81653">
    <property type="entry name" value="Calcium ATPase, transduction domain A"/>
    <property type="match status" value="1"/>
</dbReference>
<dbReference type="OMA" id="EHDHGSC"/>
<feature type="transmembrane region" description="Helical" evidence="12">
    <location>
        <begin position="680"/>
        <end position="699"/>
    </location>
</feature>
<dbReference type="InterPro" id="IPR023298">
    <property type="entry name" value="ATPase_P-typ_TM_dom_sf"/>
</dbReference>
<name>A0A0K9Q3I1_ZOSMR</name>
<dbReference type="InterPro" id="IPR001757">
    <property type="entry name" value="P_typ_ATPase"/>
</dbReference>
<keyword evidence="12" id="KW-0479">Metal-binding</keyword>
<dbReference type="PANTHER" id="PTHR48085:SF5">
    <property type="entry name" value="CADMIUM_ZINC-TRANSPORTING ATPASE HMA4-RELATED"/>
    <property type="match status" value="1"/>
</dbReference>
<evidence type="ECO:0000256" key="5">
    <source>
        <dbReference type="ARBA" id="ARBA00022741"/>
    </source>
</evidence>
<evidence type="ECO:0000259" key="14">
    <source>
        <dbReference type="PROSITE" id="PS50846"/>
    </source>
</evidence>
<comment type="similarity">
    <text evidence="2 12">Belongs to the cation transport ATPase (P-type) (TC 3.A.3) family. Type IB subfamily.</text>
</comment>
<dbReference type="EMBL" id="LFYR01000216">
    <property type="protein sequence ID" value="KMZ75020.1"/>
    <property type="molecule type" value="Genomic_DNA"/>
</dbReference>
<dbReference type="Gene3D" id="3.40.50.1000">
    <property type="entry name" value="HAD superfamily/HAD-like"/>
    <property type="match status" value="1"/>
</dbReference>
<dbReference type="GO" id="GO:0016463">
    <property type="term" value="F:P-type zinc transporter activity"/>
    <property type="evidence" value="ECO:0007669"/>
    <property type="project" value="UniProtKB-EC"/>
</dbReference>
<comment type="catalytic activity">
    <reaction evidence="11">
        <text>Cd(2+)(in) + ATP + H2O = Cd(2+)(out) + ADP + phosphate + H(+)</text>
        <dbReference type="Rhea" id="RHEA:12132"/>
        <dbReference type="ChEBI" id="CHEBI:15377"/>
        <dbReference type="ChEBI" id="CHEBI:15378"/>
        <dbReference type="ChEBI" id="CHEBI:30616"/>
        <dbReference type="ChEBI" id="CHEBI:43474"/>
        <dbReference type="ChEBI" id="CHEBI:48775"/>
        <dbReference type="ChEBI" id="CHEBI:456216"/>
        <dbReference type="EC" id="7.2.2.21"/>
    </reaction>
</comment>
<feature type="transmembrane region" description="Helical" evidence="12">
    <location>
        <begin position="705"/>
        <end position="727"/>
    </location>
</feature>
<dbReference type="CDD" id="cd00371">
    <property type="entry name" value="HMA"/>
    <property type="match status" value="1"/>
</dbReference>
<dbReference type="Proteomes" id="UP000036987">
    <property type="component" value="Unassembled WGS sequence"/>
</dbReference>
<keyword evidence="9 12" id="KW-0472">Membrane</keyword>
<dbReference type="CDD" id="cd02079">
    <property type="entry name" value="P-type_ATPase_HM"/>
    <property type="match status" value="1"/>
</dbReference>
<dbReference type="InterPro" id="IPR023299">
    <property type="entry name" value="ATPase_P-typ_cyto_dom_N"/>
</dbReference>
<protein>
    <submittedName>
        <fullName evidence="15">Potassium-transporting ATPase B chain</fullName>
    </submittedName>
</protein>
<dbReference type="InterPro" id="IPR027256">
    <property type="entry name" value="P-typ_ATPase_IB"/>
</dbReference>
<keyword evidence="4 12" id="KW-0812">Transmembrane</keyword>
<dbReference type="SUPFAM" id="SSF56784">
    <property type="entry name" value="HAD-like"/>
    <property type="match status" value="1"/>
</dbReference>
<dbReference type="Gene3D" id="3.30.70.100">
    <property type="match status" value="1"/>
</dbReference>
<dbReference type="PRINTS" id="PR00119">
    <property type="entry name" value="CATATPASE"/>
</dbReference>
<keyword evidence="7" id="KW-1278">Translocase</keyword>
<evidence type="ECO:0000256" key="10">
    <source>
        <dbReference type="ARBA" id="ARBA00047308"/>
    </source>
</evidence>
<dbReference type="GO" id="GO:0046872">
    <property type="term" value="F:metal ion binding"/>
    <property type="evidence" value="ECO:0007669"/>
    <property type="project" value="UniProtKB-KW"/>
</dbReference>
<dbReference type="SUPFAM" id="SSF81665">
    <property type="entry name" value="Calcium ATPase, transmembrane domain M"/>
    <property type="match status" value="1"/>
</dbReference>
<dbReference type="GO" id="GO:0016020">
    <property type="term" value="C:membrane"/>
    <property type="evidence" value="ECO:0000318"/>
    <property type="project" value="GO_Central"/>
</dbReference>
<evidence type="ECO:0000256" key="6">
    <source>
        <dbReference type="ARBA" id="ARBA00022840"/>
    </source>
</evidence>
<dbReference type="Pfam" id="PF00122">
    <property type="entry name" value="E1-E2_ATPase"/>
    <property type="match status" value="1"/>
</dbReference>
<feature type="transmembrane region" description="Helical" evidence="12">
    <location>
        <begin position="335"/>
        <end position="353"/>
    </location>
</feature>
<dbReference type="FunFam" id="2.70.150.10:FF:000002">
    <property type="entry name" value="Copper-transporting ATPase 1, putative"/>
    <property type="match status" value="1"/>
</dbReference>
<evidence type="ECO:0000256" key="4">
    <source>
        <dbReference type="ARBA" id="ARBA00022692"/>
    </source>
</evidence>
<gene>
    <name evidence="15" type="ORF">ZOSMA_11G00410</name>
</gene>
<dbReference type="InterPro" id="IPR036163">
    <property type="entry name" value="HMA_dom_sf"/>
</dbReference>
<dbReference type="SUPFAM" id="SSF55008">
    <property type="entry name" value="HMA, heavy metal-associated domain"/>
    <property type="match status" value="1"/>
</dbReference>
<dbReference type="InterPro" id="IPR036412">
    <property type="entry name" value="HAD-like_sf"/>
</dbReference>
<dbReference type="PROSITE" id="PS00154">
    <property type="entry name" value="ATPASE_E1_E2"/>
    <property type="match status" value="1"/>
</dbReference>
<dbReference type="PANTHER" id="PTHR48085">
    <property type="entry name" value="CADMIUM/ZINC-TRANSPORTING ATPASE HMA2-RELATED"/>
    <property type="match status" value="1"/>
</dbReference>
<keyword evidence="16" id="KW-1185">Reference proteome</keyword>
<dbReference type="GO" id="GO:0055085">
    <property type="term" value="P:transmembrane transport"/>
    <property type="evidence" value="ECO:0000318"/>
    <property type="project" value="GO_Central"/>
</dbReference>
<feature type="transmembrane region" description="Helical" evidence="12">
    <location>
        <begin position="365"/>
        <end position="383"/>
    </location>
</feature>
<reference evidence="16" key="1">
    <citation type="journal article" date="2016" name="Nature">
        <title>The genome of the seagrass Zostera marina reveals angiosperm adaptation to the sea.</title>
        <authorList>
            <person name="Olsen J.L."/>
            <person name="Rouze P."/>
            <person name="Verhelst B."/>
            <person name="Lin Y.-C."/>
            <person name="Bayer T."/>
            <person name="Collen J."/>
            <person name="Dattolo E."/>
            <person name="De Paoli E."/>
            <person name="Dittami S."/>
            <person name="Maumus F."/>
            <person name="Michel G."/>
            <person name="Kersting A."/>
            <person name="Lauritano C."/>
            <person name="Lohaus R."/>
            <person name="Toepel M."/>
            <person name="Tonon T."/>
            <person name="Vanneste K."/>
            <person name="Amirebrahimi M."/>
            <person name="Brakel J."/>
            <person name="Bostroem C."/>
            <person name="Chovatia M."/>
            <person name="Grimwood J."/>
            <person name="Jenkins J.W."/>
            <person name="Jueterbock A."/>
            <person name="Mraz A."/>
            <person name="Stam W.T."/>
            <person name="Tice H."/>
            <person name="Bornberg-Bauer E."/>
            <person name="Green P.J."/>
            <person name="Pearson G.A."/>
            <person name="Procaccini G."/>
            <person name="Duarte C.M."/>
            <person name="Schmutz J."/>
            <person name="Reusch T.B.H."/>
            <person name="Van de Peer Y."/>
        </authorList>
    </citation>
    <scope>NUCLEOTIDE SEQUENCE [LARGE SCALE GENOMIC DNA]</scope>
    <source>
        <strain evidence="16">cv. Finnish</strain>
    </source>
</reference>
<evidence type="ECO:0000256" key="7">
    <source>
        <dbReference type="ARBA" id="ARBA00022967"/>
    </source>
</evidence>
<dbReference type="GO" id="GO:0008551">
    <property type="term" value="F:P-type cadmium transporter activity"/>
    <property type="evidence" value="ECO:0007669"/>
    <property type="project" value="UniProtKB-EC"/>
</dbReference>
<evidence type="ECO:0000256" key="11">
    <source>
        <dbReference type="ARBA" id="ARBA00049338"/>
    </source>
</evidence>
<keyword evidence="5 12" id="KW-0547">Nucleotide-binding</keyword>
<evidence type="ECO:0000256" key="9">
    <source>
        <dbReference type="ARBA" id="ARBA00023136"/>
    </source>
</evidence>
<dbReference type="InterPro" id="IPR023214">
    <property type="entry name" value="HAD_sf"/>
</dbReference>
<organism evidence="15 16">
    <name type="scientific">Zostera marina</name>
    <name type="common">Eelgrass</name>
    <dbReference type="NCBI Taxonomy" id="29655"/>
    <lineage>
        <taxon>Eukaryota</taxon>
        <taxon>Viridiplantae</taxon>
        <taxon>Streptophyta</taxon>
        <taxon>Embryophyta</taxon>
        <taxon>Tracheophyta</taxon>
        <taxon>Spermatophyta</taxon>
        <taxon>Magnoliopsida</taxon>
        <taxon>Liliopsida</taxon>
        <taxon>Zosteraceae</taxon>
        <taxon>Zostera</taxon>
    </lineage>
</organism>
<proteinExistence type="inferred from homology"/>
<dbReference type="InterPro" id="IPR018303">
    <property type="entry name" value="ATPase_P-typ_P_site"/>
</dbReference>
<evidence type="ECO:0000256" key="13">
    <source>
        <dbReference type="SAM" id="MobiDB-lite"/>
    </source>
</evidence>
<comment type="caution">
    <text evidence="15">The sequence shown here is derived from an EMBL/GenBank/DDBJ whole genome shotgun (WGS) entry which is preliminary data.</text>
</comment>
<evidence type="ECO:0000256" key="1">
    <source>
        <dbReference type="ARBA" id="ARBA00004141"/>
    </source>
</evidence>
<dbReference type="AlphaFoldDB" id="A0A0K9Q3I1"/>
<dbReference type="PROSITE" id="PS50846">
    <property type="entry name" value="HMA_2"/>
    <property type="match status" value="1"/>
</dbReference>
<feature type="region of interest" description="Disordered" evidence="13">
    <location>
        <begin position="742"/>
        <end position="801"/>
    </location>
</feature>
<evidence type="ECO:0000256" key="8">
    <source>
        <dbReference type="ARBA" id="ARBA00022989"/>
    </source>
</evidence>
<dbReference type="InterPro" id="IPR006121">
    <property type="entry name" value="HMA_dom"/>
</dbReference>
<dbReference type="InterPro" id="IPR059000">
    <property type="entry name" value="ATPase_P-type_domA"/>
</dbReference>
<comment type="subcellular location">
    <subcellularLocation>
        <location evidence="1">Membrane</location>
        <topology evidence="1">Multi-pass membrane protein</topology>
    </subcellularLocation>
</comment>
<dbReference type="FunFam" id="3.40.1110.10:FF:000043">
    <property type="entry name" value="Putative cadmium/zinc-transporting ATPase 3"/>
    <property type="match status" value="1"/>
</dbReference>
<keyword evidence="3" id="KW-0104">Cadmium</keyword>
<dbReference type="NCBIfam" id="TIGR01525">
    <property type="entry name" value="ATPase-IB_hvy"/>
    <property type="match status" value="1"/>
</dbReference>
<dbReference type="GO" id="GO:0016887">
    <property type="term" value="F:ATP hydrolysis activity"/>
    <property type="evidence" value="ECO:0007669"/>
    <property type="project" value="InterPro"/>
</dbReference>
<dbReference type="InterPro" id="IPR008250">
    <property type="entry name" value="ATPase_P-typ_transduc_dom_A_sf"/>
</dbReference>
<keyword evidence="8 12" id="KW-1133">Transmembrane helix</keyword>
<keyword evidence="6 12" id="KW-0067">ATP-binding</keyword>